<dbReference type="SUPFAM" id="SSF52540">
    <property type="entry name" value="P-loop containing nucleoside triphosphate hydrolases"/>
    <property type="match status" value="1"/>
</dbReference>
<dbReference type="InterPro" id="IPR008868">
    <property type="entry name" value="TniB"/>
</dbReference>
<name>A0A2T9JN45_9CAUL</name>
<dbReference type="PANTHER" id="PTHR35894:SF1">
    <property type="entry name" value="PHOSPHORIBULOKINASE _ URIDINE KINASE FAMILY"/>
    <property type="match status" value="1"/>
</dbReference>
<accession>A0A2T9JN45</accession>
<dbReference type="Gene3D" id="3.40.50.300">
    <property type="entry name" value="P-loop containing nucleotide triphosphate hydrolases"/>
    <property type="match status" value="1"/>
</dbReference>
<organism evidence="2 3">
    <name type="scientific">Caulobacter radicis</name>
    <dbReference type="NCBI Taxonomy" id="2172650"/>
    <lineage>
        <taxon>Bacteria</taxon>
        <taxon>Pseudomonadati</taxon>
        <taxon>Pseudomonadota</taxon>
        <taxon>Alphaproteobacteria</taxon>
        <taxon>Caulobacterales</taxon>
        <taxon>Caulobacteraceae</taxon>
        <taxon>Caulobacter</taxon>
    </lineage>
</organism>
<protein>
    <submittedName>
        <fullName evidence="2">Transposase</fullName>
    </submittedName>
</protein>
<gene>
    <name evidence="2" type="ORF">DDF65_07445</name>
</gene>
<dbReference type="EMBL" id="QDKP01000023">
    <property type="protein sequence ID" value="PVM85129.1"/>
    <property type="molecule type" value="Genomic_DNA"/>
</dbReference>
<reference evidence="2 3" key="1">
    <citation type="submission" date="2018-04" db="EMBL/GenBank/DDBJ databases">
        <title>The genome sequence of Caulobacter sp. 736.</title>
        <authorList>
            <person name="Gao J."/>
            <person name="Sun J."/>
        </authorList>
    </citation>
    <scope>NUCLEOTIDE SEQUENCE [LARGE SCALE GENOMIC DNA]</scope>
    <source>
        <strain evidence="2 3">736</strain>
    </source>
</reference>
<evidence type="ECO:0000313" key="3">
    <source>
        <dbReference type="Proteomes" id="UP000244913"/>
    </source>
</evidence>
<evidence type="ECO:0000256" key="1">
    <source>
        <dbReference type="SAM" id="MobiDB-lite"/>
    </source>
</evidence>
<dbReference type="InterPro" id="IPR052026">
    <property type="entry name" value="ExeA_AAA_ATPase_DNA-bind"/>
</dbReference>
<comment type="caution">
    <text evidence="2">The sequence shown here is derived from an EMBL/GenBank/DDBJ whole genome shotgun (WGS) entry which is preliminary data.</text>
</comment>
<dbReference type="Proteomes" id="UP000244913">
    <property type="component" value="Unassembled WGS sequence"/>
</dbReference>
<dbReference type="Pfam" id="PF05621">
    <property type="entry name" value="TniB"/>
    <property type="match status" value="1"/>
</dbReference>
<dbReference type="RefSeq" id="WP_116566016.1">
    <property type="nucleotide sequence ID" value="NZ_QDKP01000023.1"/>
</dbReference>
<dbReference type="InterPro" id="IPR027417">
    <property type="entry name" value="P-loop_NTPase"/>
</dbReference>
<proteinExistence type="predicted"/>
<sequence length="311" mass="34635">MSSGPHTHELTDDAAAAIRSGDDLWRAKLARKKHFISHHAALEIRCQLDEALERYPTSGDDHLLIVGDPGMGKTQLIDWFRKDHTLQPSQVERSLERPVLSTGLISGSPRGFLGGILEDLGVHYSSSSASDVLYPLVLRLFKRLRVRVLLIDELHHAVIGNRDDRAKLFAAIKQLGNDLGITIVACGTAQALLALQYDPQLERRFQPVALQRWRNDEDGWAFLNSIEMTLPLPEPSSLSDEAMAPWIFDQAEGLTGEIDRLVRLAAVRAIKAGRPCIDLQFLRSTPWTRPSQRRESASRALAVGRPVPARL</sequence>
<dbReference type="PANTHER" id="PTHR35894">
    <property type="entry name" value="GENERAL SECRETION PATHWAY PROTEIN A-RELATED"/>
    <property type="match status" value="1"/>
</dbReference>
<feature type="region of interest" description="Disordered" evidence="1">
    <location>
        <begin position="290"/>
        <end position="311"/>
    </location>
</feature>
<evidence type="ECO:0000313" key="2">
    <source>
        <dbReference type="EMBL" id="PVM85129.1"/>
    </source>
</evidence>
<dbReference type="AlphaFoldDB" id="A0A2T9JN45"/>
<keyword evidence="3" id="KW-1185">Reference proteome</keyword>